<protein>
    <submittedName>
        <fullName evidence="1">Uncharacterized protein</fullName>
    </submittedName>
</protein>
<gene>
    <name evidence="1" type="ORF">LEP1GSC116_0429</name>
</gene>
<organism evidence="1 2">
    <name type="scientific">Leptospira interrogans serovar Icterohaemorrhagiae str. Verdun HP</name>
    <dbReference type="NCBI Taxonomy" id="1049910"/>
    <lineage>
        <taxon>Bacteria</taxon>
        <taxon>Pseudomonadati</taxon>
        <taxon>Spirochaetota</taxon>
        <taxon>Spirochaetia</taxon>
        <taxon>Leptospirales</taxon>
        <taxon>Leptospiraceae</taxon>
        <taxon>Leptospira</taxon>
    </lineage>
</organism>
<comment type="caution">
    <text evidence="1">The sequence shown here is derived from an EMBL/GenBank/DDBJ whole genome shotgun (WGS) entry which is preliminary data.</text>
</comment>
<dbReference type="Proteomes" id="UP000012092">
    <property type="component" value="Unassembled WGS sequence"/>
</dbReference>
<feature type="non-terminal residue" evidence="1">
    <location>
        <position position="32"/>
    </location>
</feature>
<evidence type="ECO:0000313" key="1">
    <source>
        <dbReference type="EMBL" id="EMO07059.1"/>
    </source>
</evidence>
<evidence type="ECO:0000313" key="2">
    <source>
        <dbReference type="Proteomes" id="UP000012092"/>
    </source>
</evidence>
<accession>M6RRB1</accession>
<proteinExistence type="predicted"/>
<name>M6RRB1_LEPIR</name>
<dbReference type="AlphaFoldDB" id="M6RRB1"/>
<reference evidence="1 2" key="1">
    <citation type="submission" date="2013-01" db="EMBL/GenBank/DDBJ databases">
        <authorList>
            <person name="Harkins D.M."/>
            <person name="Durkin A.S."/>
            <person name="Brinkac L.M."/>
            <person name="Haft D.H."/>
            <person name="Selengut J.D."/>
            <person name="Sanka R."/>
            <person name="DePew J."/>
            <person name="Purushe J."/>
            <person name="Picardeau M."/>
            <person name="Werts C."/>
            <person name="Goarant C."/>
            <person name="Vinetz J.M."/>
            <person name="Sutton G.G."/>
            <person name="Nierman W.C."/>
            <person name="Fouts D.E."/>
        </authorList>
    </citation>
    <scope>NUCLEOTIDE SEQUENCE [LARGE SCALE GENOMIC DNA]</scope>
    <source>
        <strain evidence="1 2">Verdun HP</strain>
    </source>
</reference>
<sequence length="32" mass="3796">MRIEEIPNVQLVLSRIQEIENRFVKEAPTQSK</sequence>
<dbReference type="EMBL" id="AHNZ02000106">
    <property type="protein sequence ID" value="EMO07059.1"/>
    <property type="molecule type" value="Genomic_DNA"/>
</dbReference>